<protein>
    <submittedName>
        <fullName evidence="1">DUF1214 domain-containing protein</fullName>
    </submittedName>
</protein>
<accession>A0A5M6D9X1</accession>
<proteinExistence type="predicted"/>
<dbReference type="AlphaFoldDB" id="A0A5M6D9X1"/>
<evidence type="ECO:0000313" key="1">
    <source>
        <dbReference type="EMBL" id="KAA5544347.1"/>
    </source>
</evidence>
<evidence type="ECO:0000313" key="2">
    <source>
        <dbReference type="Proteomes" id="UP000324479"/>
    </source>
</evidence>
<dbReference type="Proteomes" id="UP000324479">
    <property type="component" value="Unassembled WGS sequence"/>
</dbReference>
<dbReference type="EMBL" id="VWOX01000004">
    <property type="protein sequence ID" value="KAA5544347.1"/>
    <property type="molecule type" value="Genomic_DNA"/>
</dbReference>
<keyword evidence="2" id="KW-1185">Reference proteome</keyword>
<dbReference type="Gene3D" id="2.60.120.600">
    <property type="entry name" value="Domain of unknown function DUF1214, C-terminal domain"/>
    <property type="match status" value="1"/>
</dbReference>
<name>A0A5M6D9X1_9BACT</name>
<sequence>MYFGDDFDNDGTRLNGLNAYSGTFSRGSLPAGERFLVIHAVQPAAFLPALNELDRYSLGTKNLNEAN</sequence>
<gene>
    <name evidence="1" type="ORF">FYK55_08330</name>
</gene>
<comment type="caution">
    <text evidence="1">The sequence shown here is derived from an EMBL/GenBank/DDBJ whole genome shotgun (WGS) entry which is preliminary data.</text>
</comment>
<dbReference type="InterPro" id="IPR037049">
    <property type="entry name" value="DUF1214_C_sf"/>
</dbReference>
<organism evidence="1 2">
    <name type="scientific">Roseiconus nitratireducens</name>
    <dbReference type="NCBI Taxonomy" id="2605748"/>
    <lineage>
        <taxon>Bacteria</taxon>
        <taxon>Pseudomonadati</taxon>
        <taxon>Planctomycetota</taxon>
        <taxon>Planctomycetia</taxon>
        <taxon>Pirellulales</taxon>
        <taxon>Pirellulaceae</taxon>
        <taxon>Roseiconus</taxon>
    </lineage>
</organism>
<reference evidence="1 2" key="1">
    <citation type="submission" date="2019-08" db="EMBL/GenBank/DDBJ databases">
        <authorList>
            <person name="Dhanesh K."/>
            <person name="Kumar G."/>
            <person name="Sasikala C."/>
            <person name="Venkata Ramana C."/>
        </authorList>
    </citation>
    <scope>NUCLEOTIDE SEQUENCE [LARGE SCALE GENOMIC DNA]</scope>
    <source>
        <strain evidence="1 2">JC645</strain>
    </source>
</reference>